<dbReference type="RefSeq" id="WP_168823870.1">
    <property type="nucleotide sequence ID" value="NZ_JABAEB010000003.1"/>
</dbReference>
<organism evidence="2 3">
    <name type="scientific">Shewanella oncorhynchi</name>
    <dbReference type="NCBI Taxonomy" id="2726434"/>
    <lineage>
        <taxon>Bacteria</taxon>
        <taxon>Pseudomonadati</taxon>
        <taxon>Pseudomonadota</taxon>
        <taxon>Gammaproteobacteria</taxon>
        <taxon>Alteromonadales</taxon>
        <taxon>Shewanellaceae</taxon>
        <taxon>Shewanella</taxon>
    </lineage>
</organism>
<dbReference type="Gene3D" id="3.40.50.300">
    <property type="entry name" value="P-loop containing nucleotide triphosphate hydrolases"/>
    <property type="match status" value="1"/>
</dbReference>
<dbReference type="Proteomes" id="UP000527352">
    <property type="component" value="Unassembled WGS sequence"/>
</dbReference>
<dbReference type="Pfam" id="PF07693">
    <property type="entry name" value="KAP_NTPase"/>
    <property type="match status" value="1"/>
</dbReference>
<feature type="domain" description="KAP NTPase" evidence="1">
    <location>
        <begin position="34"/>
        <end position="280"/>
    </location>
</feature>
<dbReference type="InterPro" id="IPR011646">
    <property type="entry name" value="KAP_P-loop"/>
</dbReference>
<dbReference type="InterPro" id="IPR027417">
    <property type="entry name" value="P-loop_NTPase"/>
</dbReference>
<evidence type="ECO:0000259" key="1">
    <source>
        <dbReference type="Pfam" id="PF07693"/>
    </source>
</evidence>
<reference evidence="2 3" key="1">
    <citation type="submission" date="2020-04" db="EMBL/GenBank/DDBJ databases">
        <title>The first description of lens atrophy caused by putative novel Shewanella sp. that is a new emerging pathogen for cultured rainbow trout?</title>
        <authorList>
            <person name="Saticioglu I.B."/>
            <person name="Duman M."/>
            <person name="Altun S."/>
        </authorList>
    </citation>
    <scope>NUCLEOTIDE SEQUENCE [LARGE SCALE GENOMIC DNA]</scope>
    <source>
        <strain evidence="2 3">S-1</strain>
    </source>
</reference>
<protein>
    <recommendedName>
        <fullName evidence="1">KAP NTPase domain-containing protein</fullName>
    </recommendedName>
</protein>
<keyword evidence="3" id="KW-1185">Reference proteome</keyword>
<dbReference type="EMBL" id="JABAEB010000003">
    <property type="protein sequence ID" value="NLQ22375.1"/>
    <property type="molecule type" value="Genomic_DNA"/>
</dbReference>
<name>A0ABX1KJK6_9GAMM</name>
<gene>
    <name evidence="2" type="ORF">HGO26_05715</name>
</gene>
<dbReference type="SUPFAM" id="SSF52540">
    <property type="entry name" value="P-loop containing nucleoside triphosphate hydrolases"/>
    <property type="match status" value="1"/>
</dbReference>
<evidence type="ECO:0000313" key="2">
    <source>
        <dbReference type="EMBL" id="NLQ22375.1"/>
    </source>
</evidence>
<evidence type="ECO:0000313" key="3">
    <source>
        <dbReference type="Proteomes" id="UP000527352"/>
    </source>
</evidence>
<sequence>MENLIANNAKFNEWPANFNFENCLLNRGEYGQFLADYIRGERRGFVLNLNGSWGSGKTEFLKRFYSLLLSQKHPVIYIDAWESDFSKDPLTVAASELLTQLECFNKKLGSVDKVEKVKEVLGNFIRGTLVGAAAIVAKHAIDDAGTGVAIMQQLFTQRPEDFLNKLSAEHQAQVSAINEIRIALGELAQVLEDCYGAVLPVVVLVDELDRCRPNYAIEMLEVIKHFFKTDNFVFVVATDTDQLVHSVSAVYGANFDAGQYLKRFFDRKVILPSPDLASYIAVKEKRDVDVYSRLTIFPIRPYQELIDMKINIIAVLAGYYDLKIRDIDQLLYKLDSCLRTMQATGERQGKDQLICFPALVIGLIEFDKGLDSFKLRSQTKPDDISLYRKTEDEIFGGMTMTDFVHHCMMSTQVKSTTKTGSFDRRYTTVEIQGFSDLSDMINDREYTKRSNWANEMSANLSLFDHAADATQKYWLWDNYKKVIELAGNIE</sequence>
<proteinExistence type="predicted"/>
<accession>A0ABX1KJK6</accession>
<comment type="caution">
    <text evidence="2">The sequence shown here is derived from an EMBL/GenBank/DDBJ whole genome shotgun (WGS) entry which is preliminary data.</text>
</comment>